<dbReference type="Gene3D" id="2.30.110.10">
    <property type="entry name" value="Electron Transport, Fmn-binding Protein, Chain A"/>
    <property type="match status" value="1"/>
</dbReference>
<reference evidence="1 2" key="1">
    <citation type="submission" date="2019-11" db="EMBL/GenBank/DDBJ databases">
        <title>Draft genome sequences of five Paenibacillus species of dairy origin.</title>
        <authorList>
            <person name="Olajide A.M."/>
            <person name="Chen S."/>
            <person name="Lapointe G."/>
        </authorList>
    </citation>
    <scope>NUCLEOTIDE SEQUENCE [LARGE SCALE GENOMIC DNA]</scope>
    <source>
        <strain evidence="1 2">12CR55</strain>
    </source>
</reference>
<comment type="caution">
    <text evidence="1">The sequence shown here is derived from an EMBL/GenBank/DDBJ whole genome shotgun (WGS) entry which is preliminary data.</text>
</comment>
<accession>A0A7X2Z2N7</accession>
<name>A0A7X2Z2N7_9BACL</name>
<evidence type="ECO:0000313" key="1">
    <source>
        <dbReference type="EMBL" id="MUG45761.1"/>
    </source>
</evidence>
<gene>
    <name evidence="1" type="ORF">GNP95_12240</name>
</gene>
<sequence>MRNHDNDAAVLSPHLYSLLNGTDLPDKQHVAFMLLTVTEQNWPHTAMISAGEIVALNPSTLRLGLWENTVTTRNMTRTGQAMLVVISGEAACYIRLSLRRLPDLANAKHPRTRFEAKVAECREDIAQYADIISGVQIRLKEPETVLQRWEETIEELKS</sequence>
<dbReference type="AlphaFoldDB" id="A0A7X2Z2N7"/>
<protein>
    <submittedName>
        <fullName evidence="1">Pyridoxamine 5'-phosphate oxidase family protein</fullName>
    </submittedName>
</protein>
<dbReference type="OrthoDB" id="6518717at2"/>
<proteinExistence type="predicted"/>
<evidence type="ECO:0000313" key="2">
    <source>
        <dbReference type="Proteomes" id="UP000447876"/>
    </source>
</evidence>
<dbReference type="EMBL" id="WNZW01000003">
    <property type="protein sequence ID" value="MUG45761.1"/>
    <property type="molecule type" value="Genomic_DNA"/>
</dbReference>
<dbReference type="Proteomes" id="UP000447876">
    <property type="component" value="Unassembled WGS sequence"/>
</dbReference>
<dbReference type="RefSeq" id="WP_155611153.1">
    <property type="nucleotide sequence ID" value="NZ_WNZW01000003.1"/>
</dbReference>
<organism evidence="1 2">
    <name type="scientific">Paenibacillus woosongensis</name>
    <dbReference type="NCBI Taxonomy" id="307580"/>
    <lineage>
        <taxon>Bacteria</taxon>
        <taxon>Bacillati</taxon>
        <taxon>Bacillota</taxon>
        <taxon>Bacilli</taxon>
        <taxon>Bacillales</taxon>
        <taxon>Paenibacillaceae</taxon>
        <taxon>Paenibacillus</taxon>
    </lineage>
</organism>
<dbReference type="InterPro" id="IPR012349">
    <property type="entry name" value="Split_barrel_FMN-bd"/>
</dbReference>